<dbReference type="InterPro" id="IPR036910">
    <property type="entry name" value="HMG_box_dom_sf"/>
</dbReference>
<gene>
    <name evidence="5" type="ORF">BJ875DRAFT_503677</name>
</gene>
<dbReference type="PROSITE" id="PS50118">
    <property type="entry name" value="HMG_BOX_2"/>
    <property type="match status" value="1"/>
</dbReference>
<dbReference type="GO" id="GO:0003677">
    <property type="term" value="F:DNA binding"/>
    <property type="evidence" value="ECO:0007669"/>
    <property type="project" value="UniProtKB-UniRule"/>
</dbReference>
<sequence>MAKGKAAEIKKNQISLDVDAYIRTRDSLDIDGDYLAQQTLIWEKVVTGLATLQDAIQTLSRAYIKHTNAVLGDHAASSEIDSSLSKLGDNPALLGDLTNAPSPGATVKPFPTTAPAEPATNGKPERKKRPHDPLAPKRPLTPFFLYMQTARPIIASDLGPTFAKGEVSNEGTRRWATMSLVDKQLWSNAYQDNLRLYNGRVHAYRNGNLEAKEMPDQDAALYCEEHNIGVDATADGQLVGEANILHEEDADGEPEKEPTPVVAPKTPKAKSARKSKTAKETPVAEADAIVPTPSIVPAPAPEPEKTPDKKRKRVTKKSLEAAAAPEEQAEPPKSAPKSSRKKKTKTDA</sequence>
<feature type="region of interest" description="Disordered" evidence="3">
    <location>
        <begin position="97"/>
        <end position="137"/>
    </location>
</feature>
<dbReference type="EMBL" id="MU251418">
    <property type="protein sequence ID" value="KAG9235948.1"/>
    <property type="molecule type" value="Genomic_DNA"/>
</dbReference>
<evidence type="ECO:0000256" key="3">
    <source>
        <dbReference type="SAM" id="MobiDB-lite"/>
    </source>
</evidence>
<dbReference type="PANTHER" id="PTHR48112:SF5">
    <property type="entry name" value="BOX PROTEIN, PUTATIVE (AFU_ORTHOLOGUE AFUA_1G04550)-RELATED"/>
    <property type="match status" value="1"/>
</dbReference>
<keyword evidence="2" id="KW-0539">Nucleus</keyword>
<dbReference type="Pfam" id="PF00505">
    <property type="entry name" value="HMG_box"/>
    <property type="match status" value="1"/>
</dbReference>
<feature type="compositionally biased region" description="Basic residues" evidence="3">
    <location>
        <begin position="338"/>
        <end position="348"/>
    </location>
</feature>
<keyword evidence="6" id="KW-1185">Reference proteome</keyword>
<feature type="compositionally biased region" description="Low complexity" evidence="3">
    <location>
        <begin position="320"/>
        <end position="337"/>
    </location>
</feature>
<comment type="caution">
    <text evidence="5">The sequence shown here is derived from an EMBL/GenBank/DDBJ whole genome shotgun (WGS) entry which is preliminary data.</text>
</comment>
<keyword evidence="1 2" id="KW-0238">DNA-binding</keyword>
<dbReference type="Proteomes" id="UP000824998">
    <property type="component" value="Unassembled WGS sequence"/>
</dbReference>
<evidence type="ECO:0000256" key="1">
    <source>
        <dbReference type="ARBA" id="ARBA00023125"/>
    </source>
</evidence>
<evidence type="ECO:0000259" key="4">
    <source>
        <dbReference type="PROSITE" id="PS50118"/>
    </source>
</evidence>
<dbReference type="OrthoDB" id="5550281at2759"/>
<accession>A0A9P8C6P8</accession>
<feature type="compositionally biased region" description="Basic residues" evidence="3">
    <location>
        <begin position="267"/>
        <end position="276"/>
    </location>
</feature>
<dbReference type="SUPFAM" id="SSF47095">
    <property type="entry name" value="HMG-box"/>
    <property type="match status" value="1"/>
</dbReference>
<name>A0A9P8C6P8_9HELO</name>
<feature type="DNA-binding region" description="HMG box" evidence="2">
    <location>
        <begin position="136"/>
        <end position="205"/>
    </location>
</feature>
<evidence type="ECO:0000313" key="6">
    <source>
        <dbReference type="Proteomes" id="UP000824998"/>
    </source>
</evidence>
<feature type="domain" description="HMG box" evidence="4">
    <location>
        <begin position="136"/>
        <end position="205"/>
    </location>
</feature>
<reference evidence="5" key="1">
    <citation type="journal article" date="2021" name="IMA Fungus">
        <title>Genomic characterization of three marine fungi, including Emericellopsis atlantica sp. nov. with signatures of a generalist lifestyle and marine biomass degradation.</title>
        <authorList>
            <person name="Hagestad O.C."/>
            <person name="Hou L."/>
            <person name="Andersen J.H."/>
            <person name="Hansen E.H."/>
            <person name="Altermark B."/>
            <person name="Li C."/>
            <person name="Kuhnert E."/>
            <person name="Cox R.J."/>
            <person name="Crous P.W."/>
            <person name="Spatafora J.W."/>
            <person name="Lail K."/>
            <person name="Amirebrahimi M."/>
            <person name="Lipzen A."/>
            <person name="Pangilinan J."/>
            <person name="Andreopoulos W."/>
            <person name="Hayes R.D."/>
            <person name="Ng V."/>
            <person name="Grigoriev I.V."/>
            <person name="Jackson S.A."/>
            <person name="Sutton T.D.S."/>
            <person name="Dobson A.D.W."/>
            <person name="Rama T."/>
        </authorList>
    </citation>
    <scope>NUCLEOTIDE SEQUENCE</scope>
    <source>
        <strain evidence="5">TRa018bII</strain>
    </source>
</reference>
<dbReference type="InterPro" id="IPR009071">
    <property type="entry name" value="HMG_box_dom"/>
</dbReference>
<evidence type="ECO:0000313" key="5">
    <source>
        <dbReference type="EMBL" id="KAG9235948.1"/>
    </source>
</evidence>
<protein>
    <submittedName>
        <fullName evidence="5">High mobility group protein 1</fullName>
    </submittedName>
</protein>
<dbReference type="Gene3D" id="1.10.30.10">
    <property type="entry name" value="High mobility group box domain"/>
    <property type="match status" value="1"/>
</dbReference>
<dbReference type="PANTHER" id="PTHR48112">
    <property type="entry name" value="HIGH MOBILITY GROUP PROTEIN DSP1"/>
    <property type="match status" value="1"/>
</dbReference>
<dbReference type="GO" id="GO:0005634">
    <property type="term" value="C:nucleus"/>
    <property type="evidence" value="ECO:0007669"/>
    <property type="project" value="UniProtKB-UniRule"/>
</dbReference>
<organism evidence="5 6">
    <name type="scientific">Amylocarpus encephaloides</name>
    <dbReference type="NCBI Taxonomy" id="45428"/>
    <lineage>
        <taxon>Eukaryota</taxon>
        <taxon>Fungi</taxon>
        <taxon>Dikarya</taxon>
        <taxon>Ascomycota</taxon>
        <taxon>Pezizomycotina</taxon>
        <taxon>Leotiomycetes</taxon>
        <taxon>Helotiales</taxon>
        <taxon>Helotiales incertae sedis</taxon>
        <taxon>Amylocarpus</taxon>
    </lineage>
</organism>
<dbReference type="SMART" id="SM00398">
    <property type="entry name" value="HMG"/>
    <property type="match status" value="1"/>
</dbReference>
<feature type="compositionally biased region" description="Low complexity" evidence="3">
    <location>
        <begin position="111"/>
        <end position="120"/>
    </location>
</feature>
<dbReference type="AlphaFoldDB" id="A0A9P8C6P8"/>
<feature type="region of interest" description="Disordered" evidence="3">
    <location>
        <begin position="247"/>
        <end position="348"/>
    </location>
</feature>
<proteinExistence type="predicted"/>
<evidence type="ECO:0000256" key="2">
    <source>
        <dbReference type="PROSITE-ProRule" id="PRU00267"/>
    </source>
</evidence>
<dbReference type="InterPro" id="IPR050342">
    <property type="entry name" value="HMGB"/>
</dbReference>